<evidence type="ECO:0000313" key="3">
    <source>
        <dbReference type="Proteomes" id="UP000735302"/>
    </source>
</evidence>
<reference evidence="2 3" key="1">
    <citation type="journal article" date="2021" name="Elife">
        <title>Chloroplast acquisition without the gene transfer in kleptoplastic sea slugs, Plakobranchus ocellatus.</title>
        <authorList>
            <person name="Maeda T."/>
            <person name="Takahashi S."/>
            <person name="Yoshida T."/>
            <person name="Shimamura S."/>
            <person name="Takaki Y."/>
            <person name="Nagai Y."/>
            <person name="Toyoda A."/>
            <person name="Suzuki Y."/>
            <person name="Arimoto A."/>
            <person name="Ishii H."/>
            <person name="Satoh N."/>
            <person name="Nishiyama T."/>
            <person name="Hasebe M."/>
            <person name="Maruyama T."/>
            <person name="Minagawa J."/>
            <person name="Obokata J."/>
            <person name="Shigenobu S."/>
        </authorList>
    </citation>
    <scope>NUCLEOTIDE SEQUENCE [LARGE SCALE GENOMIC DNA]</scope>
</reference>
<accession>A0AAV4DUA6</accession>
<feature type="compositionally biased region" description="Polar residues" evidence="1">
    <location>
        <begin position="107"/>
        <end position="135"/>
    </location>
</feature>
<name>A0AAV4DUA6_9GAST</name>
<feature type="region of interest" description="Disordered" evidence="1">
    <location>
        <begin position="106"/>
        <end position="137"/>
    </location>
</feature>
<feature type="compositionally biased region" description="Polar residues" evidence="1">
    <location>
        <begin position="32"/>
        <end position="59"/>
    </location>
</feature>
<dbReference type="EMBL" id="BLXT01008368">
    <property type="protein sequence ID" value="GFO47938.1"/>
    <property type="molecule type" value="Genomic_DNA"/>
</dbReference>
<feature type="compositionally biased region" description="Low complexity" evidence="1">
    <location>
        <begin position="237"/>
        <end position="247"/>
    </location>
</feature>
<keyword evidence="3" id="KW-1185">Reference proteome</keyword>
<feature type="compositionally biased region" description="Basic residues" evidence="1">
    <location>
        <begin position="248"/>
        <end position="261"/>
    </location>
</feature>
<proteinExistence type="predicted"/>
<sequence length="289" mass="32033">MPVSPRVETADSSVYPGINSFRSPAHSRFPPLTSQPVRQPETQQKEQIPQNYRDNSNHSLNRQMPLRQQSHTYIQRNIANSQVQQQQQYLHPFAAEPRISGYRAGDNKNSSFRADESSVNGISAQRGAGTNQSSKGYGAGEELTLRVTTLSPYAYSIYTNAIGSNNSSAGRNTIEGAIHKNIRNMYSNNSNSYLIKNPTLSYFGLSATGTSALTAPAATSALRPRKASSRLRLLQQQQQQQQQQQHLNHQHQGKTRNKGRKAAAVTTRSQITVDDAVFLSLDMEILKFG</sequence>
<evidence type="ECO:0000256" key="1">
    <source>
        <dbReference type="SAM" id="MobiDB-lite"/>
    </source>
</evidence>
<comment type="caution">
    <text evidence="2">The sequence shown here is derived from an EMBL/GenBank/DDBJ whole genome shotgun (WGS) entry which is preliminary data.</text>
</comment>
<gene>
    <name evidence="2" type="ORF">PoB_007444300</name>
</gene>
<feature type="region of interest" description="Disordered" evidence="1">
    <location>
        <begin position="237"/>
        <end position="266"/>
    </location>
</feature>
<protein>
    <submittedName>
        <fullName evidence="2">Uncharacterized protein</fullName>
    </submittedName>
</protein>
<dbReference type="AlphaFoldDB" id="A0AAV4DUA6"/>
<organism evidence="2 3">
    <name type="scientific">Plakobranchus ocellatus</name>
    <dbReference type="NCBI Taxonomy" id="259542"/>
    <lineage>
        <taxon>Eukaryota</taxon>
        <taxon>Metazoa</taxon>
        <taxon>Spiralia</taxon>
        <taxon>Lophotrochozoa</taxon>
        <taxon>Mollusca</taxon>
        <taxon>Gastropoda</taxon>
        <taxon>Heterobranchia</taxon>
        <taxon>Euthyneura</taxon>
        <taxon>Panpulmonata</taxon>
        <taxon>Sacoglossa</taxon>
        <taxon>Placobranchoidea</taxon>
        <taxon>Plakobranchidae</taxon>
        <taxon>Plakobranchus</taxon>
    </lineage>
</organism>
<evidence type="ECO:0000313" key="2">
    <source>
        <dbReference type="EMBL" id="GFO47938.1"/>
    </source>
</evidence>
<dbReference type="Proteomes" id="UP000735302">
    <property type="component" value="Unassembled WGS sequence"/>
</dbReference>
<feature type="region of interest" description="Disordered" evidence="1">
    <location>
        <begin position="1"/>
        <end position="59"/>
    </location>
</feature>